<proteinExistence type="inferred from homology"/>
<organism evidence="5 6">
    <name type="scientific">Candidatus Wolfebacteria bacterium RIFCSPLOWO2_01_FULL_45_19</name>
    <dbReference type="NCBI Taxonomy" id="1802557"/>
    <lineage>
        <taxon>Bacteria</taxon>
        <taxon>Candidatus Wolfeibacteriota</taxon>
    </lineage>
</organism>
<dbReference type="STRING" id="1802557.A3A20_01205"/>
<dbReference type="Pfam" id="PF01765">
    <property type="entry name" value="RRF"/>
    <property type="match status" value="1"/>
</dbReference>
<accession>A0A1F8DU82</accession>
<name>A0A1F8DU82_9BACT</name>
<dbReference type="InterPro" id="IPR036191">
    <property type="entry name" value="RRF_sf"/>
</dbReference>
<keyword evidence="2" id="KW-0648">Protein biosynthesis</keyword>
<evidence type="ECO:0000259" key="4">
    <source>
        <dbReference type="Pfam" id="PF01765"/>
    </source>
</evidence>
<evidence type="ECO:0000256" key="2">
    <source>
        <dbReference type="ARBA" id="ARBA00022917"/>
    </source>
</evidence>
<dbReference type="InterPro" id="IPR002661">
    <property type="entry name" value="Ribosome_recyc_fac"/>
</dbReference>
<reference evidence="5 6" key="1">
    <citation type="journal article" date="2016" name="Nat. Commun.">
        <title>Thousands of microbial genomes shed light on interconnected biogeochemical processes in an aquifer system.</title>
        <authorList>
            <person name="Anantharaman K."/>
            <person name="Brown C.T."/>
            <person name="Hug L.A."/>
            <person name="Sharon I."/>
            <person name="Castelle C.J."/>
            <person name="Probst A.J."/>
            <person name="Thomas B.C."/>
            <person name="Singh A."/>
            <person name="Wilkins M.J."/>
            <person name="Karaoz U."/>
            <person name="Brodie E.L."/>
            <person name="Williams K.H."/>
            <person name="Hubbard S.S."/>
            <person name="Banfield J.F."/>
        </authorList>
    </citation>
    <scope>NUCLEOTIDE SEQUENCE [LARGE SCALE GENOMIC DNA]</scope>
</reference>
<dbReference type="EMBL" id="MGIR01000001">
    <property type="protein sequence ID" value="OGM91549.1"/>
    <property type="molecule type" value="Genomic_DNA"/>
</dbReference>
<sequence>MVDDLSKIVESLRNELIGTRGNRPSPKMVENIPVDAYGQKMTVKQLGSITIVPPREIDITVWDKEAVNFVAKAVEASPLGVTANVEGNLIRLNLPTLTEERKKEIIKMVKSTAEEHRIKIRAARDEANKKIKDDERDKKINEDESFKLKEKVQKSVNDANKKIEEVVLAKIKEIEE</sequence>
<comment type="similarity">
    <text evidence="1">Belongs to the RRF family.</text>
</comment>
<evidence type="ECO:0000256" key="1">
    <source>
        <dbReference type="ARBA" id="ARBA00005912"/>
    </source>
</evidence>
<keyword evidence="3" id="KW-0175">Coiled coil</keyword>
<evidence type="ECO:0000256" key="3">
    <source>
        <dbReference type="SAM" id="Coils"/>
    </source>
</evidence>
<protein>
    <submittedName>
        <fullName evidence="5">Ribosome recycling factor</fullName>
    </submittedName>
</protein>
<dbReference type="SUPFAM" id="SSF55194">
    <property type="entry name" value="Ribosome recycling factor, RRF"/>
    <property type="match status" value="1"/>
</dbReference>
<feature type="domain" description="Ribosome recycling factor" evidence="4">
    <location>
        <begin position="13"/>
        <end position="174"/>
    </location>
</feature>
<dbReference type="PANTHER" id="PTHR20982">
    <property type="entry name" value="RIBOSOME RECYCLING FACTOR"/>
    <property type="match status" value="1"/>
</dbReference>
<dbReference type="AlphaFoldDB" id="A0A1F8DU82"/>
<dbReference type="NCBIfam" id="TIGR00496">
    <property type="entry name" value="frr"/>
    <property type="match status" value="1"/>
</dbReference>
<comment type="caution">
    <text evidence="5">The sequence shown here is derived from an EMBL/GenBank/DDBJ whole genome shotgun (WGS) entry which is preliminary data.</text>
</comment>
<dbReference type="GO" id="GO:0006412">
    <property type="term" value="P:translation"/>
    <property type="evidence" value="ECO:0007669"/>
    <property type="project" value="UniProtKB-KW"/>
</dbReference>
<dbReference type="Proteomes" id="UP000178946">
    <property type="component" value="Unassembled WGS sequence"/>
</dbReference>
<dbReference type="FunFam" id="3.30.1360.40:FF:000001">
    <property type="entry name" value="Ribosome-recycling factor"/>
    <property type="match status" value="1"/>
</dbReference>
<evidence type="ECO:0000313" key="6">
    <source>
        <dbReference type="Proteomes" id="UP000178946"/>
    </source>
</evidence>
<evidence type="ECO:0000313" key="5">
    <source>
        <dbReference type="EMBL" id="OGM91549.1"/>
    </source>
</evidence>
<dbReference type="Gene3D" id="1.10.132.20">
    <property type="entry name" value="Ribosome-recycling factor"/>
    <property type="match status" value="1"/>
</dbReference>
<dbReference type="InterPro" id="IPR023584">
    <property type="entry name" value="Ribosome_recyc_fac_dom"/>
</dbReference>
<dbReference type="GO" id="GO:0043023">
    <property type="term" value="F:ribosomal large subunit binding"/>
    <property type="evidence" value="ECO:0007669"/>
    <property type="project" value="TreeGrafter"/>
</dbReference>
<gene>
    <name evidence="5" type="ORF">A3A20_01205</name>
</gene>
<dbReference type="PANTHER" id="PTHR20982:SF3">
    <property type="entry name" value="MITOCHONDRIAL RIBOSOME RECYCLING FACTOR PSEUDO 1"/>
    <property type="match status" value="1"/>
</dbReference>
<dbReference type="Gene3D" id="3.30.1360.40">
    <property type="match status" value="1"/>
</dbReference>
<feature type="coiled-coil region" evidence="3">
    <location>
        <begin position="106"/>
        <end position="144"/>
    </location>
</feature>